<feature type="region of interest" description="Disordered" evidence="1">
    <location>
        <begin position="830"/>
        <end position="862"/>
    </location>
</feature>
<evidence type="ECO:0000256" key="1">
    <source>
        <dbReference type="SAM" id="MobiDB-lite"/>
    </source>
</evidence>
<feature type="transmembrane region" description="Helical" evidence="2">
    <location>
        <begin position="420"/>
        <end position="453"/>
    </location>
</feature>
<proteinExistence type="predicted"/>
<sequence>MSDFSRYHYRSGDVVVERDQTLLNAFAGMNCFESLWALTPERLKRMCRKPLFMQIFLVNLVFLLITTIYDTYIVLKAVSTGCSSVLRAQVELNCLHFQENLYTILNFKAWISAIIFYPGACFKLIFQIIIRLRSSRVGPCPKTRRNSVENQFSETEKSTFALLWSRCKPCASQRWSLVSTRDTFLETSLSLRSMVKDFSFLVLTYTFCSVLPFLLGLKTGELDWRKDVLVKTYLTSVCGRNFSLCHFAYISRRFLMITSTSFAVFVVVLYLLIPLECYQPLTFVAARRTSDKFLLRLLRTAPFGFLVFASPPVLYTLNSLHRAVASQEADEFRLQAFALVSLLHPVLGWMYIFWILEGDSFVSRTCFRKKRTTVASTTCDNLYFEAKAPRRLWSLRRAAYYCIAFENGSRSHRQGILAELAVVCFINIGHGFSVAVYVTTWALRAIFLTLLVFQQDPENEFQDLESSGPGFGLVVDARDLGAALEAALDGHSYKGTFRRYKGNMWRMQQTLAISYRWQPRFVKLSSRHSLGVNMSAWQMRKLREGIALSGCHYVWIDILALPQQDCQLKDVLLSRMMAVYSNAEDCLVLRTREEAGSRYHQRAWTFQEWCSARRLHVVTEEARLSWGGAGAVELESGCGGVAVTVAEELAFKASRRWHELRAGSTKPLWLTGGLNPDLTDEEVRLLWSVYLRLSQRLRCLVPYDKIRAVYPLLFNTPASTHEELAKLVDDVADRVAKAAAAAAGSCWISSMEAPAEGSDRLSCSAGMRVRHTRELIRRLREHMPYCSDALSRDSSLPSSRSFAGAVSLGVRRGTGIIKVDSSILAELEDSKARSLSGRSGYSAGESASEPPPGTVLGDPAGP</sequence>
<keyword evidence="2" id="KW-0812">Transmembrane</keyword>
<feature type="transmembrane region" description="Helical" evidence="2">
    <location>
        <begin position="334"/>
        <end position="356"/>
    </location>
</feature>
<name>A0A061RF71_9CHLO</name>
<feature type="transmembrane region" description="Helical" evidence="2">
    <location>
        <begin position="293"/>
        <end position="314"/>
    </location>
</feature>
<dbReference type="EMBL" id="GBEZ01016965">
    <property type="protein sequence ID" value="JAC69330.1"/>
    <property type="molecule type" value="Transcribed_RNA"/>
</dbReference>
<keyword evidence="2" id="KW-0472">Membrane</keyword>
<organism evidence="3">
    <name type="scientific">Tetraselmis sp. GSL018</name>
    <dbReference type="NCBI Taxonomy" id="582737"/>
    <lineage>
        <taxon>Eukaryota</taxon>
        <taxon>Viridiplantae</taxon>
        <taxon>Chlorophyta</taxon>
        <taxon>core chlorophytes</taxon>
        <taxon>Chlorodendrophyceae</taxon>
        <taxon>Chlorodendrales</taxon>
        <taxon>Chlorodendraceae</taxon>
        <taxon>Tetraselmis</taxon>
    </lineage>
</organism>
<reference evidence="3" key="1">
    <citation type="submission" date="2014-05" db="EMBL/GenBank/DDBJ databases">
        <title>The transcriptome of the halophilic microalga Tetraselmis sp. GSL018 isolated from the Great Salt Lake, Utah.</title>
        <authorList>
            <person name="Jinkerson R.E."/>
            <person name="D'Adamo S."/>
            <person name="Posewitz M.C."/>
        </authorList>
    </citation>
    <scope>NUCLEOTIDE SEQUENCE</scope>
    <source>
        <strain evidence="3">GSL018</strain>
    </source>
</reference>
<evidence type="ECO:0000313" key="3">
    <source>
        <dbReference type="EMBL" id="JAC69330.1"/>
    </source>
</evidence>
<dbReference type="AlphaFoldDB" id="A0A061RF71"/>
<feature type="transmembrane region" description="Helical" evidence="2">
    <location>
        <begin position="107"/>
        <end position="126"/>
    </location>
</feature>
<feature type="transmembrane region" description="Helical" evidence="2">
    <location>
        <begin position="198"/>
        <end position="217"/>
    </location>
</feature>
<evidence type="ECO:0000256" key="2">
    <source>
        <dbReference type="SAM" id="Phobius"/>
    </source>
</evidence>
<accession>A0A061RF71</accession>
<protein>
    <submittedName>
        <fullName evidence="3">Uncharacterized protein</fullName>
    </submittedName>
</protein>
<gene>
    <name evidence="3" type="ORF">TSPGSL018_6638</name>
</gene>
<feature type="transmembrane region" description="Helical" evidence="2">
    <location>
        <begin position="51"/>
        <end position="69"/>
    </location>
</feature>
<feature type="transmembrane region" description="Helical" evidence="2">
    <location>
        <begin position="254"/>
        <end position="273"/>
    </location>
</feature>
<keyword evidence="2" id="KW-1133">Transmembrane helix</keyword>